<evidence type="ECO:0000259" key="1">
    <source>
        <dbReference type="Pfam" id="PF13456"/>
    </source>
</evidence>
<proteinExistence type="predicted"/>
<gene>
    <name evidence="2" type="ORF">GOBAR_AA09521</name>
</gene>
<dbReference type="EMBL" id="KZ663635">
    <property type="protein sequence ID" value="PPS11103.1"/>
    <property type="molecule type" value="Genomic_DNA"/>
</dbReference>
<dbReference type="OrthoDB" id="1002568at2759"/>
<dbReference type="GO" id="GO:0004523">
    <property type="term" value="F:RNA-DNA hybrid ribonuclease activity"/>
    <property type="evidence" value="ECO:0007669"/>
    <property type="project" value="InterPro"/>
</dbReference>
<dbReference type="Proteomes" id="UP000239757">
    <property type="component" value="Unassembled WGS sequence"/>
</dbReference>
<reference evidence="2 3" key="1">
    <citation type="submission" date="2015-01" db="EMBL/GenBank/DDBJ databases">
        <title>Genome of allotetraploid Gossypium barbadense reveals genomic plasticity and fiber elongation in cotton evolution.</title>
        <authorList>
            <person name="Chen X."/>
            <person name="Liu X."/>
            <person name="Zhao B."/>
            <person name="Zheng H."/>
            <person name="Hu Y."/>
            <person name="Lu G."/>
            <person name="Yang C."/>
            <person name="Chen J."/>
            <person name="Shan C."/>
            <person name="Zhang L."/>
            <person name="Zhou Y."/>
            <person name="Wang L."/>
            <person name="Guo W."/>
            <person name="Bai Y."/>
            <person name="Ruan J."/>
            <person name="Shangguan X."/>
            <person name="Mao Y."/>
            <person name="Jiang J."/>
            <person name="Zhu Y."/>
            <person name="Lei J."/>
            <person name="Kang H."/>
            <person name="Chen S."/>
            <person name="He X."/>
            <person name="Wang R."/>
            <person name="Wang Y."/>
            <person name="Chen J."/>
            <person name="Wang L."/>
            <person name="Yu S."/>
            <person name="Wang B."/>
            <person name="Wei J."/>
            <person name="Song S."/>
            <person name="Lu X."/>
            <person name="Gao Z."/>
            <person name="Gu W."/>
            <person name="Deng X."/>
            <person name="Ma D."/>
            <person name="Wang S."/>
            <person name="Liang W."/>
            <person name="Fang L."/>
            <person name="Cai C."/>
            <person name="Zhu X."/>
            <person name="Zhou B."/>
            <person name="Zhang Y."/>
            <person name="Chen Z."/>
            <person name="Xu S."/>
            <person name="Zhu R."/>
            <person name="Wang S."/>
            <person name="Zhang T."/>
            <person name="Zhao G."/>
        </authorList>
    </citation>
    <scope>NUCLEOTIDE SEQUENCE [LARGE SCALE GENOMIC DNA]</scope>
    <source>
        <strain evidence="3">cv. Xinhai21</strain>
        <tissue evidence="2">Leaf</tissue>
    </source>
</reference>
<evidence type="ECO:0000313" key="3">
    <source>
        <dbReference type="Proteomes" id="UP000239757"/>
    </source>
</evidence>
<dbReference type="PANTHER" id="PTHR47074:SF11">
    <property type="entry name" value="REVERSE TRANSCRIPTASE-LIKE PROTEIN"/>
    <property type="match status" value="1"/>
</dbReference>
<name>A0A2P5Y685_GOSBA</name>
<dbReference type="Pfam" id="PF13456">
    <property type="entry name" value="RVT_3"/>
    <property type="match status" value="1"/>
</dbReference>
<evidence type="ECO:0000313" key="2">
    <source>
        <dbReference type="EMBL" id="PPS11103.1"/>
    </source>
</evidence>
<feature type="domain" description="RNase H type-1" evidence="1">
    <location>
        <begin position="86"/>
        <end position="152"/>
    </location>
</feature>
<dbReference type="InterPro" id="IPR052929">
    <property type="entry name" value="RNase_H-like_EbsB-rel"/>
</dbReference>
<dbReference type="PANTHER" id="PTHR47074">
    <property type="entry name" value="BNAC02G40300D PROTEIN"/>
    <property type="match status" value="1"/>
</dbReference>
<dbReference type="AlphaFoldDB" id="A0A2P5Y685"/>
<sequence>MPCMREEVKVRIVFTCLHIWKARCEVTIGGEKLDLERIIQRVNCLMNELFYVQRILCSNNNFDRIGKSTTYVDVWEKPLESWVKVNCDGVFDASTACADIGVLGRNSSGEMLDGIGKRIIVDSFEVVEAKAMVTKIELAVKNRWTNVIIETDY</sequence>
<protein>
    <recommendedName>
        <fullName evidence="1">RNase H type-1 domain-containing protein</fullName>
    </recommendedName>
</protein>
<accession>A0A2P5Y685</accession>
<organism evidence="2 3">
    <name type="scientific">Gossypium barbadense</name>
    <name type="common">Sea Island cotton</name>
    <name type="synonym">Hibiscus barbadensis</name>
    <dbReference type="NCBI Taxonomy" id="3634"/>
    <lineage>
        <taxon>Eukaryota</taxon>
        <taxon>Viridiplantae</taxon>
        <taxon>Streptophyta</taxon>
        <taxon>Embryophyta</taxon>
        <taxon>Tracheophyta</taxon>
        <taxon>Spermatophyta</taxon>
        <taxon>Magnoliopsida</taxon>
        <taxon>eudicotyledons</taxon>
        <taxon>Gunneridae</taxon>
        <taxon>Pentapetalae</taxon>
        <taxon>rosids</taxon>
        <taxon>malvids</taxon>
        <taxon>Malvales</taxon>
        <taxon>Malvaceae</taxon>
        <taxon>Malvoideae</taxon>
        <taxon>Gossypium</taxon>
    </lineage>
</organism>
<dbReference type="InterPro" id="IPR002156">
    <property type="entry name" value="RNaseH_domain"/>
</dbReference>
<dbReference type="GO" id="GO:0003676">
    <property type="term" value="F:nucleic acid binding"/>
    <property type="evidence" value="ECO:0007669"/>
    <property type="project" value="InterPro"/>
</dbReference>